<keyword evidence="1" id="KW-1133">Transmembrane helix</keyword>
<dbReference type="AlphaFoldDB" id="A0A3F3H1F1"/>
<proteinExistence type="predicted"/>
<sequence length="65" mass="6777">MRYITAAFWCALFGEVLGYLVGQMTGVTFNPGLTALVTIIVGEAALILVPALSDSAEAEKADSQA</sequence>
<evidence type="ECO:0000313" key="2">
    <source>
        <dbReference type="EMBL" id="GAP03887.1"/>
    </source>
</evidence>
<gene>
    <name evidence="2" type="ORF">FTRO_0020540</name>
</gene>
<accession>A0A3F3H1F1</accession>
<dbReference type="Pfam" id="PF11151">
    <property type="entry name" value="DUF2929"/>
    <property type="match status" value="1"/>
</dbReference>
<keyword evidence="1" id="KW-0472">Membrane</keyword>
<organism evidence="2">
    <name type="scientific">Fructobacillus tropaeoli</name>
    <dbReference type="NCBI Taxonomy" id="709323"/>
    <lineage>
        <taxon>Bacteria</taxon>
        <taxon>Bacillati</taxon>
        <taxon>Bacillota</taxon>
        <taxon>Bacilli</taxon>
        <taxon>Lactobacillales</taxon>
        <taxon>Lactobacillaceae</taxon>
        <taxon>Fructobacillus</taxon>
    </lineage>
</organism>
<evidence type="ECO:0000256" key="1">
    <source>
        <dbReference type="SAM" id="Phobius"/>
    </source>
</evidence>
<evidence type="ECO:0008006" key="3">
    <source>
        <dbReference type="Google" id="ProtNLM"/>
    </source>
</evidence>
<dbReference type="Proteomes" id="UP000064514">
    <property type="component" value="Unassembled WGS sequence"/>
</dbReference>
<keyword evidence="1" id="KW-0812">Transmembrane</keyword>
<dbReference type="RefSeq" id="WP_059393374.1">
    <property type="nucleotide sequence ID" value="NZ_CAUZLX010000014.1"/>
</dbReference>
<feature type="transmembrane region" description="Helical" evidence="1">
    <location>
        <begin position="34"/>
        <end position="52"/>
    </location>
</feature>
<protein>
    <recommendedName>
        <fullName evidence="3">Integral membrane protein</fullName>
    </recommendedName>
</protein>
<dbReference type="STRING" id="709323.GCA_001047135_00431"/>
<dbReference type="InterPro" id="IPR021324">
    <property type="entry name" value="DUF2929"/>
</dbReference>
<dbReference type="EMBL" id="DF968079">
    <property type="protein sequence ID" value="GAP03887.1"/>
    <property type="molecule type" value="Genomic_DNA"/>
</dbReference>
<reference evidence="2" key="1">
    <citation type="journal article" date="2015" name="BMC Genomics">
        <title>Comparative genomics of Fructobacillus spp. and Leuconostoc spp. reveals niche-specific evolution of Fructobacillus spp.</title>
        <authorList>
            <person name="Endo A."/>
            <person name="Tanizawa Y."/>
            <person name="Tanaka N."/>
            <person name="Maeno S."/>
            <person name="Kumar H."/>
            <person name="Shiwa Y."/>
            <person name="Okada S."/>
            <person name="Yoshikawa H."/>
            <person name="Dicks L."/>
            <person name="Nakagawa J."/>
            <person name="Arita M."/>
        </authorList>
    </citation>
    <scope>NUCLEOTIDE SEQUENCE [LARGE SCALE GENOMIC DNA]</scope>
    <source>
        <strain evidence="2">F214-1</strain>
    </source>
</reference>
<name>A0A3F3H1F1_9LACO</name>